<dbReference type="InterPro" id="IPR010982">
    <property type="entry name" value="Lambda_DNA-bd_dom_sf"/>
</dbReference>
<dbReference type="RefSeq" id="WP_005948863.1">
    <property type="nucleotide sequence ID" value="NZ_CP028103.1"/>
</dbReference>
<dbReference type="SUPFAM" id="SSF47413">
    <property type="entry name" value="lambda repressor-like DNA-binding domains"/>
    <property type="match status" value="1"/>
</dbReference>
<sequence length="70" mass="8220">MEKEKNKGYSKLKGYFVENNISQQDVAKLLEINRSTLNSKLNRNKADFTMEEARLISLKYGLDMNQFFLI</sequence>
<evidence type="ECO:0000313" key="2">
    <source>
        <dbReference type="EMBL" id="AVQ30366.1"/>
    </source>
</evidence>
<evidence type="ECO:0000313" key="3">
    <source>
        <dbReference type="Proteomes" id="UP000241238"/>
    </source>
</evidence>
<dbReference type="InterPro" id="IPR001387">
    <property type="entry name" value="Cro/C1-type_HTH"/>
</dbReference>
<gene>
    <name evidence="2" type="ORF">C4N18_03635</name>
</gene>
<dbReference type="Proteomes" id="UP000241238">
    <property type="component" value="Chromosome"/>
</dbReference>
<reference evidence="3" key="1">
    <citation type="journal article" date="2018" name="MSphere">
        <title>Fusobacterium Genomics Using MinION and Illumina Sequencing Enables Genome Completion and Correction.</title>
        <authorList>
            <person name="Todd S.M."/>
            <person name="Settlage R.E."/>
            <person name="Lahmers K.K."/>
            <person name="Slade D.J."/>
        </authorList>
    </citation>
    <scope>NUCLEOTIDE SEQUENCE [LARGE SCALE GENOMIC DNA]</scope>
    <source>
        <strain evidence="3">ATCC 27725</strain>
    </source>
</reference>
<protein>
    <submittedName>
        <fullName evidence="2">XRE family transcriptional regulator</fullName>
    </submittedName>
</protein>
<proteinExistence type="predicted"/>
<evidence type="ECO:0000259" key="1">
    <source>
        <dbReference type="PROSITE" id="PS50943"/>
    </source>
</evidence>
<dbReference type="EMBL" id="CP028103">
    <property type="protein sequence ID" value="AVQ30366.1"/>
    <property type="molecule type" value="Genomic_DNA"/>
</dbReference>
<organism evidence="2 3">
    <name type="scientific">Fusobacterium varium ATCC 27725</name>
    <dbReference type="NCBI Taxonomy" id="469618"/>
    <lineage>
        <taxon>Bacteria</taxon>
        <taxon>Fusobacteriati</taxon>
        <taxon>Fusobacteriota</taxon>
        <taxon>Fusobacteriia</taxon>
        <taxon>Fusobacteriales</taxon>
        <taxon>Fusobacteriaceae</taxon>
        <taxon>Fusobacterium</taxon>
    </lineage>
</organism>
<accession>A0ABM6U240</accession>
<name>A0ABM6U240_FUSVA</name>
<feature type="domain" description="HTH cro/C1-type" evidence="1">
    <location>
        <begin position="12"/>
        <end position="67"/>
    </location>
</feature>
<keyword evidence="3" id="KW-1185">Reference proteome</keyword>
<dbReference type="Gene3D" id="1.10.260.40">
    <property type="entry name" value="lambda repressor-like DNA-binding domains"/>
    <property type="match status" value="1"/>
</dbReference>
<dbReference type="GeneID" id="77467070"/>
<dbReference type="PROSITE" id="PS50943">
    <property type="entry name" value="HTH_CROC1"/>
    <property type="match status" value="1"/>
</dbReference>
<dbReference type="CDD" id="cd00093">
    <property type="entry name" value="HTH_XRE"/>
    <property type="match status" value="1"/>
</dbReference>